<sequence>MVWDRFFPCDLESILSNSPDGSLLLKHVPSKKQLFFSLCDNSVTFDNGKKSFSLDKKNGKKCYRLSARDLGIAWSDNQEYGEWIFLSWIKVSLLSLIIFLFSSVVVLIQFYDFGCHRFAEVAELLWLCWLEIHGEINISMLSPSTMYTAYLVLKFTYRPHGFDE</sequence>
<proteinExistence type="predicted"/>
<keyword evidence="1" id="KW-0812">Transmembrane</keyword>
<protein>
    <submittedName>
        <fullName evidence="2">Uncharacterized protein</fullName>
    </submittedName>
</protein>
<dbReference type="InterPro" id="IPR025886">
    <property type="entry name" value="PP2-like"/>
</dbReference>
<keyword evidence="3" id="KW-1185">Reference proteome</keyword>
<feature type="transmembrane region" description="Helical" evidence="1">
    <location>
        <begin position="83"/>
        <end position="108"/>
    </location>
</feature>
<evidence type="ECO:0000313" key="2">
    <source>
        <dbReference type="EMBL" id="KAG6770843.1"/>
    </source>
</evidence>
<keyword evidence="1" id="KW-1133">Transmembrane helix</keyword>
<gene>
    <name evidence="2" type="ORF">POTOM_026542</name>
</gene>
<dbReference type="AlphaFoldDB" id="A0A8X7ZG61"/>
<reference evidence="2" key="1">
    <citation type="journal article" date="2020" name="bioRxiv">
        <title>Hybrid origin of Populus tomentosa Carr. identified through genome sequencing and phylogenomic analysis.</title>
        <authorList>
            <person name="An X."/>
            <person name="Gao K."/>
            <person name="Chen Z."/>
            <person name="Li J."/>
            <person name="Yang X."/>
            <person name="Yang X."/>
            <person name="Zhou J."/>
            <person name="Guo T."/>
            <person name="Zhao T."/>
            <person name="Huang S."/>
            <person name="Miao D."/>
            <person name="Khan W.U."/>
            <person name="Rao P."/>
            <person name="Ye M."/>
            <person name="Lei B."/>
            <person name="Liao W."/>
            <person name="Wang J."/>
            <person name="Ji L."/>
            <person name="Li Y."/>
            <person name="Guo B."/>
            <person name="Mustafa N.S."/>
            <person name="Li S."/>
            <person name="Yun Q."/>
            <person name="Keller S.R."/>
            <person name="Mao J."/>
            <person name="Zhang R."/>
            <person name="Strauss S.H."/>
        </authorList>
    </citation>
    <scope>NUCLEOTIDE SEQUENCE</scope>
    <source>
        <strain evidence="2">GM15</strain>
        <tissue evidence="2">Leaf</tissue>
    </source>
</reference>
<keyword evidence="1" id="KW-0472">Membrane</keyword>
<dbReference type="Proteomes" id="UP000886885">
    <property type="component" value="Chromosome 6D"/>
</dbReference>
<dbReference type="EMBL" id="JAAWWB010000012">
    <property type="protein sequence ID" value="KAG6770843.1"/>
    <property type="molecule type" value="Genomic_DNA"/>
</dbReference>
<evidence type="ECO:0000256" key="1">
    <source>
        <dbReference type="SAM" id="Phobius"/>
    </source>
</evidence>
<organism evidence="2 3">
    <name type="scientific">Populus tomentosa</name>
    <name type="common">Chinese white poplar</name>
    <dbReference type="NCBI Taxonomy" id="118781"/>
    <lineage>
        <taxon>Eukaryota</taxon>
        <taxon>Viridiplantae</taxon>
        <taxon>Streptophyta</taxon>
        <taxon>Embryophyta</taxon>
        <taxon>Tracheophyta</taxon>
        <taxon>Spermatophyta</taxon>
        <taxon>Magnoliopsida</taxon>
        <taxon>eudicotyledons</taxon>
        <taxon>Gunneridae</taxon>
        <taxon>Pentapetalae</taxon>
        <taxon>rosids</taxon>
        <taxon>fabids</taxon>
        <taxon>Malpighiales</taxon>
        <taxon>Salicaceae</taxon>
        <taxon>Saliceae</taxon>
        <taxon>Populus</taxon>
    </lineage>
</organism>
<dbReference type="PANTHER" id="PTHR32278:SF143">
    <property type="entry name" value="F-BOX PROTEIN PP2-B1"/>
    <property type="match status" value="1"/>
</dbReference>
<dbReference type="PANTHER" id="PTHR32278">
    <property type="entry name" value="F-BOX DOMAIN-CONTAINING PROTEIN"/>
    <property type="match status" value="1"/>
</dbReference>
<comment type="caution">
    <text evidence="2">The sequence shown here is derived from an EMBL/GenBank/DDBJ whole genome shotgun (WGS) entry which is preliminary data.</text>
</comment>
<name>A0A8X7ZG61_POPTO</name>
<dbReference type="Pfam" id="PF14299">
    <property type="entry name" value="PP2"/>
    <property type="match status" value="1"/>
</dbReference>
<accession>A0A8X7ZG61</accession>
<dbReference type="OrthoDB" id="1918565at2759"/>
<evidence type="ECO:0000313" key="3">
    <source>
        <dbReference type="Proteomes" id="UP000886885"/>
    </source>
</evidence>